<sequence>MEINKGEANKERERRSKKKNLLRVHTCVA</sequence>
<evidence type="ECO:0000313" key="2">
    <source>
        <dbReference type="EMBL" id="JAE25166.1"/>
    </source>
</evidence>
<accession>A0A0A9GRM3</accession>
<feature type="region of interest" description="Disordered" evidence="1">
    <location>
        <begin position="1"/>
        <end position="29"/>
    </location>
</feature>
<reference evidence="2" key="2">
    <citation type="journal article" date="2015" name="Data Brief">
        <title>Shoot transcriptome of the giant reed, Arundo donax.</title>
        <authorList>
            <person name="Barrero R.A."/>
            <person name="Guerrero F.D."/>
            <person name="Moolhuijzen P."/>
            <person name="Goolsby J.A."/>
            <person name="Tidwell J."/>
            <person name="Bellgard S.E."/>
            <person name="Bellgard M.I."/>
        </authorList>
    </citation>
    <scope>NUCLEOTIDE SEQUENCE</scope>
    <source>
        <tissue evidence="2">Shoot tissue taken approximately 20 cm above the soil surface</tissue>
    </source>
</reference>
<protein>
    <submittedName>
        <fullName evidence="2">Uncharacterized protein</fullName>
    </submittedName>
</protein>
<reference evidence="2" key="1">
    <citation type="submission" date="2014-09" db="EMBL/GenBank/DDBJ databases">
        <authorList>
            <person name="Magalhaes I.L.F."/>
            <person name="Oliveira U."/>
            <person name="Santos F.R."/>
            <person name="Vidigal T.H.D.A."/>
            <person name="Brescovit A.D."/>
            <person name="Santos A.J."/>
        </authorList>
    </citation>
    <scope>NUCLEOTIDE SEQUENCE</scope>
    <source>
        <tissue evidence="2">Shoot tissue taken approximately 20 cm above the soil surface</tissue>
    </source>
</reference>
<dbReference type="EMBL" id="GBRH01172730">
    <property type="protein sequence ID" value="JAE25166.1"/>
    <property type="molecule type" value="Transcribed_RNA"/>
</dbReference>
<feature type="compositionally biased region" description="Basic and acidic residues" evidence="1">
    <location>
        <begin position="1"/>
        <end position="14"/>
    </location>
</feature>
<name>A0A0A9GRM3_ARUDO</name>
<proteinExistence type="predicted"/>
<dbReference type="AlphaFoldDB" id="A0A0A9GRM3"/>
<organism evidence="2">
    <name type="scientific">Arundo donax</name>
    <name type="common">Giant reed</name>
    <name type="synonym">Donax arundinaceus</name>
    <dbReference type="NCBI Taxonomy" id="35708"/>
    <lineage>
        <taxon>Eukaryota</taxon>
        <taxon>Viridiplantae</taxon>
        <taxon>Streptophyta</taxon>
        <taxon>Embryophyta</taxon>
        <taxon>Tracheophyta</taxon>
        <taxon>Spermatophyta</taxon>
        <taxon>Magnoliopsida</taxon>
        <taxon>Liliopsida</taxon>
        <taxon>Poales</taxon>
        <taxon>Poaceae</taxon>
        <taxon>PACMAD clade</taxon>
        <taxon>Arundinoideae</taxon>
        <taxon>Arundineae</taxon>
        <taxon>Arundo</taxon>
    </lineage>
</organism>
<evidence type="ECO:0000256" key="1">
    <source>
        <dbReference type="SAM" id="MobiDB-lite"/>
    </source>
</evidence>